<protein>
    <recommendedName>
        <fullName evidence="1">Calmodulin</fullName>
    </recommendedName>
</protein>
<evidence type="ECO:0000256" key="2">
    <source>
        <dbReference type="ARBA" id="ARBA00022723"/>
    </source>
</evidence>
<dbReference type="Gene3D" id="1.10.238.10">
    <property type="entry name" value="EF-hand"/>
    <property type="match status" value="2"/>
</dbReference>
<gene>
    <name evidence="7" type="ORF">PFHG_00625</name>
</gene>
<dbReference type="CDD" id="cd00051">
    <property type="entry name" value="EFh"/>
    <property type="match status" value="1"/>
</dbReference>
<evidence type="ECO:0000256" key="1">
    <source>
        <dbReference type="ARBA" id="ARBA00020786"/>
    </source>
</evidence>
<evidence type="ECO:0000313" key="8">
    <source>
        <dbReference type="Proteomes" id="UP000054289"/>
    </source>
</evidence>
<dbReference type="OMA" id="LYYYVNI"/>
<proteinExistence type="predicted"/>
<dbReference type="KEGG" id="pfh:PFHG_00625"/>
<dbReference type="GO" id="GO:0016460">
    <property type="term" value="C:myosin II complex"/>
    <property type="evidence" value="ECO:0007669"/>
    <property type="project" value="TreeGrafter"/>
</dbReference>
<name>A0A0L7K6E7_PLAFX</name>
<feature type="domain" description="EF-hand" evidence="6">
    <location>
        <begin position="109"/>
        <end position="144"/>
    </location>
</feature>
<dbReference type="OrthoDB" id="26525at2759"/>
<dbReference type="EMBL" id="CH671926">
    <property type="protein sequence ID" value="KOB58877.1"/>
    <property type="molecule type" value="Genomic_DNA"/>
</dbReference>
<dbReference type="InterPro" id="IPR050230">
    <property type="entry name" value="CALM/Myosin/TropC-like"/>
</dbReference>
<keyword evidence="4" id="KW-0007">Acetylation</keyword>
<dbReference type="PANTHER" id="PTHR23048:SF0">
    <property type="entry name" value="CALMODULIN LIKE 3"/>
    <property type="match status" value="1"/>
</dbReference>
<evidence type="ECO:0000256" key="4">
    <source>
        <dbReference type="ARBA" id="ARBA00022990"/>
    </source>
</evidence>
<reference evidence="7 8" key="1">
    <citation type="submission" date="2006-03" db="EMBL/GenBank/DDBJ databases">
        <title>Annotation of Plasmodium falciparum HB3.</title>
        <authorList>
            <consortium name="The Broad Institute Genome Sequencing Platform"/>
            <person name="Volkman S.K."/>
            <person name="Neafsey D.E."/>
            <person name="Dash A.P."/>
            <person name="Chitnis C.E."/>
            <person name="Hartl D.L."/>
            <person name="Young S.K."/>
            <person name="Zeng Q."/>
            <person name="Koehrsen M."/>
            <person name="Alvarado L."/>
            <person name="Berlin A."/>
            <person name="Borenstein D."/>
            <person name="Chapman S.B."/>
            <person name="Chen Z."/>
            <person name="Engels R."/>
            <person name="Freedman E."/>
            <person name="Gellesch M."/>
            <person name="Goldberg J."/>
            <person name="Griggs A."/>
            <person name="Gujja S."/>
            <person name="Heilman E.R."/>
            <person name="Heiman D.I."/>
            <person name="Howarth C."/>
            <person name="Jen D."/>
            <person name="Larson L."/>
            <person name="Mehta T."/>
            <person name="Neiman D."/>
            <person name="Park D."/>
            <person name="Pearson M."/>
            <person name="Roberts A."/>
            <person name="Saif S."/>
            <person name="Shea T."/>
            <person name="Shenoy N."/>
            <person name="Sisk P."/>
            <person name="Stolte C."/>
            <person name="Sykes S."/>
            <person name="Walk T."/>
            <person name="White J."/>
            <person name="Yandava C."/>
            <person name="Haas B."/>
            <person name="Henn M.R."/>
            <person name="Nusbaum C."/>
            <person name="Birren B."/>
        </authorList>
    </citation>
    <scope>NUCLEOTIDE SEQUENCE [LARGE SCALE GENOMIC DNA]</scope>
    <source>
        <strain evidence="7">HB3</strain>
    </source>
</reference>
<dbReference type="Proteomes" id="UP000054289">
    <property type="component" value="Unassembled WGS sequence"/>
</dbReference>
<dbReference type="InterPro" id="IPR002048">
    <property type="entry name" value="EF_hand_dom"/>
</dbReference>
<dbReference type="PROSITE" id="PS50222">
    <property type="entry name" value="EF_HAND_2"/>
    <property type="match status" value="1"/>
</dbReference>
<feature type="transmembrane region" description="Helical" evidence="5">
    <location>
        <begin position="35"/>
        <end position="53"/>
    </location>
</feature>
<keyword evidence="2" id="KW-0479">Metal-binding</keyword>
<evidence type="ECO:0000259" key="6">
    <source>
        <dbReference type="PROSITE" id="PS50222"/>
    </source>
</evidence>
<reference evidence="8" key="2">
    <citation type="submission" date="2006-03" db="EMBL/GenBank/DDBJ databases">
        <title>The genome sequence of the Plasmodium falciparum HB3.</title>
        <authorList>
            <consortium name="The Broad Institute Genome Sequencing Platform"/>
            <person name="Birren B."/>
            <person name="Lander E."/>
            <person name="Galagan J."/>
            <person name="Nusbaum C."/>
            <person name="Devon K."/>
            <person name="Henn M."/>
            <person name="Jaffe D."/>
            <person name="Butler J."/>
            <person name="Alvarez P."/>
            <person name="Gnerre S."/>
            <person name="Grabherr M."/>
            <person name="Kleber M."/>
            <person name="Mauceli E."/>
            <person name="Brockman W."/>
            <person name="MacCallum I.A."/>
            <person name="Rounsley S."/>
            <person name="Young S."/>
            <person name="LaButti K."/>
            <person name="Pushparaj V."/>
            <person name="DeCaprio D."/>
            <person name="Crawford M."/>
            <person name="Koehrsen M."/>
            <person name="Engels R."/>
            <person name="Montgomery P."/>
            <person name="Pearson M."/>
            <person name="Howarth C."/>
            <person name="Larson L."/>
            <person name="Luoma S."/>
            <person name="White J."/>
            <person name="Kodira C."/>
            <person name="Zeng Q."/>
            <person name="Oleary S."/>
            <person name="Yandava C."/>
            <person name="Alvarado L."/>
            <person name="Wirth D."/>
            <person name="Volkman S."/>
            <person name="Hartl D."/>
        </authorList>
    </citation>
    <scope>NUCLEOTIDE SEQUENCE [LARGE SCALE GENOMIC DNA]</scope>
</reference>
<evidence type="ECO:0000256" key="5">
    <source>
        <dbReference type="SAM" id="Phobius"/>
    </source>
</evidence>
<dbReference type="AlphaFoldDB" id="A0A0L7K6E7"/>
<dbReference type="PANTHER" id="PTHR23048">
    <property type="entry name" value="MYOSIN LIGHT CHAIN 1, 3"/>
    <property type="match status" value="1"/>
</dbReference>
<organism evidence="7 8">
    <name type="scientific">Plasmodium falciparum (isolate HB3)</name>
    <dbReference type="NCBI Taxonomy" id="137071"/>
    <lineage>
        <taxon>Eukaryota</taxon>
        <taxon>Sar</taxon>
        <taxon>Alveolata</taxon>
        <taxon>Apicomplexa</taxon>
        <taxon>Aconoidasida</taxon>
        <taxon>Haemosporida</taxon>
        <taxon>Plasmodiidae</taxon>
        <taxon>Plasmodium</taxon>
        <taxon>Plasmodium (Laverania)</taxon>
    </lineage>
</organism>
<dbReference type="InterPro" id="IPR011992">
    <property type="entry name" value="EF-hand-dom_pair"/>
</dbReference>
<sequence>MEVFDLKNLKKNIGSIIIIINIFNTIIFFKFLYYYVNIIYFLFSFLSCIHIFFEGSRTIHFEDAMEIIYKMGYVPSKEDINEFNNMTKGCVCSLSNIKKFCNKIRSLNYSTEGLLDIFHFYDTNKTGKISKEKLKLLFTTVGSKMSVDEMDTIINELCNNDENIDYKEFLNRYFINYGFFI</sequence>
<keyword evidence="5" id="KW-1133">Transmembrane helix</keyword>
<evidence type="ECO:0000313" key="7">
    <source>
        <dbReference type="EMBL" id="KOB58877.1"/>
    </source>
</evidence>
<keyword evidence="5" id="KW-0812">Transmembrane</keyword>
<dbReference type="Pfam" id="PF13499">
    <property type="entry name" value="EF-hand_7"/>
    <property type="match status" value="1"/>
</dbReference>
<evidence type="ECO:0000256" key="3">
    <source>
        <dbReference type="ARBA" id="ARBA00022737"/>
    </source>
</evidence>
<dbReference type="GO" id="GO:0005509">
    <property type="term" value="F:calcium ion binding"/>
    <property type="evidence" value="ECO:0007669"/>
    <property type="project" value="InterPro"/>
</dbReference>
<keyword evidence="3" id="KW-0677">Repeat</keyword>
<feature type="transmembrane region" description="Helical" evidence="5">
    <location>
        <begin position="12"/>
        <end position="29"/>
    </location>
</feature>
<keyword evidence="5" id="KW-0472">Membrane</keyword>
<accession>A0A0L7K6E7</accession>
<dbReference type="SUPFAM" id="SSF47473">
    <property type="entry name" value="EF-hand"/>
    <property type="match status" value="1"/>
</dbReference>